<keyword evidence="3" id="KW-0732">Signal</keyword>
<organism evidence="4 5">
    <name type="scientific">Lactuca virosa</name>
    <dbReference type="NCBI Taxonomy" id="75947"/>
    <lineage>
        <taxon>Eukaryota</taxon>
        <taxon>Viridiplantae</taxon>
        <taxon>Streptophyta</taxon>
        <taxon>Embryophyta</taxon>
        <taxon>Tracheophyta</taxon>
        <taxon>Spermatophyta</taxon>
        <taxon>Magnoliopsida</taxon>
        <taxon>eudicotyledons</taxon>
        <taxon>Gunneridae</taxon>
        <taxon>Pentapetalae</taxon>
        <taxon>asterids</taxon>
        <taxon>campanulids</taxon>
        <taxon>Asterales</taxon>
        <taxon>Asteraceae</taxon>
        <taxon>Cichorioideae</taxon>
        <taxon>Cichorieae</taxon>
        <taxon>Lactucinae</taxon>
        <taxon>Lactuca</taxon>
    </lineage>
</organism>
<evidence type="ECO:0008006" key="6">
    <source>
        <dbReference type="Google" id="ProtNLM"/>
    </source>
</evidence>
<keyword evidence="2" id="KW-1133">Transmembrane helix</keyword>
<keyword evidence="2" id="KW-0812">Transmembrane</keyword>
<gene>
    <name evidence="4" type="ORF">LVIROSA_LOCUS6786</name>
</gene>
<dbReference type="Gene3D" id="1.10.510.10">
    <property type="entry name" value="Transferase(Phosphotransferase) domain 1"/>
    <property type="match status" value="1"/>
</dbReference>
<reference evidence="4 5" key="1">
    <citation type="submission" date="2022-01" db="EMBL/GenBank/DDBJ databases">
        <authorList>
            <person name="Xiong W."/>
            <person name="Schranz E."/>
        </authorList>
    </citation>
    <scope>NUCLEOTIDE SEQUENCE [LARGE SCALE GENOMIC DNA]</scope>
</reference>
<feature type="binding site" evidence="1">
    <location>
        <position position="464"/>
    </location>
    <ligand>
        <name>ATP</name>
        <dbReference type="ChEBI" id="CHEBI:30616"/>
    </ligand>
</feature>
<dbReference type="Proteomes" id="UP001157418">
    <property type="component" value="Unassembled WGS sequence"/>
</dbReference>
<dbReference type="PANTHER" id="PTHR46146:SF4">
    <property type="entry name" value="SERINE_THREONINE-PROTEIN KINASE-LIKE PROTEIN CCR4"/>
    <property type="match status" value="1"/>
</dbReference>
<dbReference type="SUPFAM" id="SSF56112">
    <property type="entry name" value="Protein kinase-like (PK-like)"/>
    <property type="match status" value="2"/>
</dbReference>
<proteinExistence type="predicted"/>
<feature type="transmembrane region" description="Helical" evidence="2">
    <location>
        <begin position="349"/>
        <end position="372"/>
    </location>
</feature>
<evidence type="ECO:0000256" key="3">
    <source>
        <dbReference type="SAM" id="SignalP"/>
    </source>
</evidence>
<dbReference type="InterPro" id="IPR017441">
    <property type="entry name" value="Protein_kinase_ATP_BS"/>
</dbReference>
<feature type="chain" id="PRO_5043370051" description="Protein kinase domain-containing protein" evidence="3">
    <location>
        <begin position="25"/>
        <end position="596"/>
    </location>
</feature>
<dbReference type="EMBL" id="CAKMRJ010000224">
    <property type="protein sequence ID" value="CAH1419241.1"/>
    <property type="molecule type" value="Genomic_DNA"/>
</dbReference>
<evidence type="ECO:0000313" key="4">
    <source>
        <dbReference type="EMBL" id="CAH1419241.1"/>
    </source>
</evidence>
<name>A0AAU9LWM8_9ASTR</name>
<keyword evidence="1" id="KW-0067">ATP-binding</keyword>
<dbReference type="AlphaFoldDB" id="A0AAU9LWM8"/>
<dbReference type="Gene3D" id="2.130.10.30">
    <property type="entry name" value="Regulator of chromosome condensation 1/beta-lactamase-inhibitor protein II"/>
    <property type="match status" value="1"/>
</dbReference>
<dbReference type="Gene3D" id="3.30.200.20">
    <property type="entry name" value="Phosphorylase Kinase, domain 1"/>
    <property type="match status" value="1"/>
</dbReference>
<sequence length="596" mass="64681">MADSLLALFSLAFFLFLNFPSISSLPTVSISHISSNQTLICALTKSPTQQQTRLNCTTTSSPDGFQLPINEGNRYPFVGIVGGAGFLCALSSPFSNPSTTPTSFIVCWRFLNNGSTLYKRVYLGPSLQDIDSGDSHVCGIVSATNQLLCWQWDQFNDDSNVNRSQFRSSVTVGENYVCGFSEFGEIRCVGSNSNTFNITNSSPVGNYSVISAGYNRVCAVNSTGGLDCWGDAMISKPNGVFKSVSMGDNRFCAIRDNGTVICWGGNGFSLPENLRQVSFEALQSNRDVIPGLCTTTCNCGTIPNYGSFCSRTLMICKPCVYNQDPPESVPPIVPPPLPPPRNSGWSTKMVAFLVVGIVGCSSILAVLIFLIFRFCKSNEGSRVHDSGPMEDIQITSQLQTSNRILVKKLSHLISTGNANHLEEFTLQTIINATDNFSDENRIGIGSFGSVYRAILPNGQKVAVKRAESTSSSSLPGGTKKRQEDTDNAFGVVLLELLSGLRAIHKNEAGERRNVVDVVVPYIVHEEMHRILDHKVPPPTPFEIEAVKYVGYLAVDCVTLEGRDRPCMSEVVSCLERALMACLTVPSFSRSSNSSSA</sequence>
<keyword evidence="1" id="KW-0547">Nucleotide-binding</keyword>
<dbReference type="Pfam" id="PF13540">
    <property type="entry name" value="RCC1_2"/>
    <property type="match status" value="1"/>
</dbReference>
<protein>
    <recommendedName>
        <fullName evidence="6">Protein kinase domain-containing protein</fullName>
    </recommendedName>
</protein>
<comment type="caution">
    <text evidence="4">The sequence shown here is derived from an EMBL/GenBank/DDBJ whole genome shotgun (WGS) entry which is preliminary data.</text>
</comment>
<dbReference type="PROSITE" id="PS00107">
    <property type="entry name" value="PROTEIN_KINASE_ATP"/>
    <property type="match status" value="1"/>
</dbReference>
<evidence type="ECO:0000256" key="1">
    <source>
        <dbReference type="PROSITE-ProRule" id="PRU10141"/>
    </source>
</evidence>
<accession>A0AAU9LWM8</accession>
<dbReference type="PANTHER" id="PTHR46146">
    <property type="entry name" value="SERINE/THREONINE-PROTEIN KINASE-LIKE PROTEIN CCR4"/>
    <property type="match status" value="1"/>
</dbReference>
<dbReference type="SUPFAM" id="SSF50985">
    <property type="entry name" value="RCC1/BLIP-II"/>
    <property type="match status" value="1"/>
</dbReference>
<dbReference type="InterPro" id="IPR011009">
    <property type="entry name" value="Kinase-like_dom_sf"/>
</dbReference>
<evidence type="ECO:0000256" key="2">
    <source>
        <dbReference type="SAM" id="Phobius"/>
    </source>
</evidence>
<dbReference type="InterPro" id="IPR009091">
    <property type="entry name" value="RCC1/BLIP-II"/>
</dbReference>
<feature type="signal peptide" evidence="3">
    <location>
        <begin position="1"/>
        <end position="24"/>
    </location>
</feature>
<dbReference type="GO" id="GO:0005524">
    <property type="term" value="F:ATP binding"/>
    <property type="evidence" value="ECO:0007669"/>
    <property type="project" value="UniProtKB-UniRule"/>
</dbReference>
<keyword evidence="5" id="KW-1185">Reference proteome</keyword>
<keyword evidence="2" id="KW-0472">Membrane</keyword>
<evidence type="ECO:0000313" key="5">
    <source>
        <dbReference type="Proteomes" id="UP001157418"/>
    </source>
</evidence>